<dbReference type="Proteomes" id="UP001595907">
    <property type="component" value="Unassembled WGS sequence"/>
</dbReference>
<evidence type="ECO:0000313" key="2">
    <source>
        <dbReference type="Proteomes" id="UP001595907"/>
    </source>
</evidence>
<keyword evidence="2" id="KW-1185">Reference proteome</keyword>
<comment type="caution">
    <text evidence="1">The sequence shown here is derived from an EMBL/GenBank/DDBJ whole genome shotgun (WGS) entry which is preliminary data.</text>
</comment>
<proteinExistence type="predicted"/>
<dbReference type="EMBL" id="JBHSCZ010000002">
    <property type="protein sequence ID" value="MFC4263155.1"/>
    <property type="molecule type" value="Genomic_DNA"/>
</dbReference>
<evidence type="ECO:0000313" key="1">
    <source>
        <dbReference type="EMBL" id="MFC4263155.1"/>
    </source>
</evidence>
<accession>A0ABV8QU34</accession>
<name>A0ABV8QU34_9BACT</name>
<organism evidence="1 2">
    <name type="scientific">Ferruginibacter yonginensis</name>
    <dbReference type="NCBI Taxonomy" id="1310416"/>
    <lineage>
        <taxon>Bacteria</taxon>
        <taxon>Pseudomonadati</taxon>
        <taxon>Bacteroidota</taxon>
        <taxon>Chitinophagia</taxon>
        <taxon>Chitinophagales</taxon>
        <taxon>Chitinophagaceae</taxon>
        <taxon>Ferruginibacter</taxon>
    </lineage>
</organism>
<sequence length="163" mass="18615">MTSQNSTSRIFIITIALLLIANLVTLSLLFTSKKTNETTNNNDDRKNILRNYLKQEVGFTDAQLVQYDTLKSKQRLQVKLMYDSMRMMKQQNIKRIGNTAFNDSAIFSAASATAIEQERIEITMLQNLKAIRAICTPTQQQVFDTGIYKIMSKPAPDNKKKEK</sequence>
<reference evidence="2" key="1">
    <citation type="journal article" date="2019" name="Int. J. Syst. Evol. Microbiol.">
        <title>The Global Catalogue of Microorganisms (GCM) 10K type strain sequencing project: providing services to taxonomists for standard genome sequencing and annotation.</title>
        <authorList>
            <consortium name="The Broad Institute Genomics Platform"/>
            <consortium name="The Broad Institute Genome Sequencing Center for Infectious Disease"/>
            <person name="Wu L."/>
            <person name="Ma J."/>
        </authorList>
    </citation>
    <scope>NUCLEOTIDE SEQUENCE [LARGE SCALE GENOMIC DNA]</scope>
    <source>
        <strain evidence="2">CECT 8289</strain>
    </source>
</reference>
<dbReference type="RefSeq" id="WP_379709326.1">
    <property type="nucleotide sequence ID" value="NZ_JBHSCZ010000002.1"/>
</dbReference>
<gene>
    <name evidence="1" type="ORF">ACFOWM_09715</name>
</gene>
<protein>
    <recommendedName>
        <fullName evidence="3">Heavy-metal resistance protein</fullName>
    </recommendedName>
</protein>
<evidence type="ECO:0008006" key="3">
    <source>
        <dbReference type="Google" id="ProtNLM"/>
    </source>
</evidence>
<dbReference type="Gene3D" id="1.20.120.1490">
    <property type="match status" value="1"/>
</dbReference>